<evidence type="ECO:0000259" key="6">
    <source>
        <dbReference type="PROSITE" id="PS50862"/>
    </source>
</evidence>
<dbReference type="PROSITE" id="PS50862">
    <property type="entry name" value="AA_TRNA_LIGASE_II"/>
    <property type="match status" value="1"/>
</dbReference>
<keyword evidence="4" id="KW-0067">ATP-binding</keyword>
<comment type="catalytic activity">
    <reaction evidence="5">
        <text>D-beta-lysine + L-lysyl-[protein] + ATP = N(6)-((3R)-3,6-diaminohexanoyl)-L-lysyl-[protein] + AMP + diphosphate + H(+)</text>
        <dbReference type="Rhea" id="RHEA:83435"/>
        <dbReference type="Rhea" id="RHEA-COMP:9752"/>
        <dbReference type="Rhea" id="RHEA-COMP:20131"/>
        <dbReference type="ChEBI" id="CHEBI:15378"/>
        <dbReference type="ChEBI" id="CHEBI:29969"/>
        <dbReference type="ChEBI" id="CHEBI:30616"/>
        <dbReference type="ChEBI" id="CHEBI:33019"/>
        <dbReference type="ChEBI" id="CHEBI:84138"/>
        <dbReference type="ChEBI" id="CHEBI:156053"/>
        <dbReference type="ChEBI" id="CHEBI:456215"/>
    </reaction>
    <physiologicalReaction direction="left-to-right" evidence="5">
        <dbReference type="Rhea" id="RHEA:83436"/>
    </physiologicalReaction>
</comment>
<sequence length="320" mass="35688">MSDWRPTASFDALGRRAALLMAVRQFFAQRGVMEVETPLLASAPVTDPHIEAIAARHPADNDTWLYLQTSPEFAMKRLVAAGSGPIYQICKAFRRGERGRRHNPEFTMLEWYRPDQSFDGLIDDVCAIVQLAAGADLAVIRRSYRDLFVEELELDPFAASLSELRNCAQHHLELSFDSEDRDTWLQLLMSAVVEPSLPADQITVVEDFPASQAALARVEDDASGHAVAKRFEVYYRGMELANGYDELRDAGELVRRIRADHSQRQQAGLSMPPIDRALLQAMQAGLPACVGVAMGFDRLAMLHCDATTIDEVIAFPLERV</sequence>
<dbReference type="GO" id="GO:0000049">
    <property type="term" value="F:tRNA binding"/>
    <property type="evidence" value="ECO:0007669"/>
    <property type="project" value="TreeGrafter"/>
</dbReference>
<dbReference type="PANTHER" id="PTHR42918">
    <property type="entry name" value="LYSYL-TRNA SYNTHETASE"/>
    <property type="match status" value="1"/>
</dbReference>
<dbReference type="Gene3D" id="3.30.930.10">
    <property type="entry name" value="Bira Bifunctional Protein, Domain 2"/>
    <property type="match status" value="1"/>
</dbReference>
<evidence type="ECO:0000313" key="7">
    <source>
        <dbReference type="EMBL" id="QQD17690.1"/>
    </source>
</evidence>
<reference evidence="7 8" key="1">
    <citation type="submission" date="2020-12" db="EMBL/GenBank/DDBJ databases">
        <authorList>
            <person name="Shan Y."/>
        </authorList>
    </citation>
    <scope>NUCLEOTIDE SEQUENCE [LARGE SCALE GENOMIC DNA]</scope>
    <source>
        <strain evidence="8">csc3.9</strain>
    </source>
</reference>
<feature type="domain" description="Aminoacyl-transfer RNA synthetases class-II family profile" evidence="6">
    <location>
        <begin position="16"/>
        <end position="316"/>
    </location>
</feature>
<proteinExistence type="predicted"/>
<name>A0A7T4UQV4_9GAMM</name>
<dbReference type="RefSeq" id="WP_198569189.1">
    <property type="nucleotide sequence ID" value="NZ_CP066167.1"/>
</dbReference>
<keyword evidence="2" id="KW-0436">Ligase</keyword>
<dbReference type="GO" id="GO:0005524">
    <property type="term" value="F:ATP binding"/>
    <property type="evidence" value="ECO:0007669"/>
    <property type="project" value="UniProtKB-KW"/>
</dbReference>
<dbReference type="InterPro" id="IPR004525">
    <property type="entry name" value="EpmA"/>
</dbReference>
<evidence type="ECO:0000256" key="5">
    <source>
        <dbReference type="ARBA" id="ARBA00052794"/>
    </source>
</evidence>
<comment type="subunit">
    <text evidence="1">Homodimer.</text>
</comment>
<dbReference type="SUPFAM" id="SSF55681">
    <property type="entry name" value="Class II aaRS and biotin synthetases"/>
    <property type="match status" value="1"/>
</dbReference>
<organism evidence="7 8">
    <name type="scientific">Spongiibacter nanhainus</name>
    <dbReference type="NCBI Taxonomy" id="2794344"/>
    <lineage>
        <taxon>Bacteria</taxon>
        <taxon>Pseudomonadati</taxon>
        <taxon>Pseudomonadota</taxon>
        <taxon>Gammaproteobacteria</taxon>
        <taxon>Cellvibrionales</taxon>
        <taxon>Spongiibacteraceae</taxon>
        <taxon>Spongiibacter</taxon>
    </lineage>
</organism>
<dbReference type="Pfam" id="PF00152">
    <property type="entry name" value="tRNA-synt_2"/>
    <property type="match status" value="1"/>
</dbReference>
<dbReference type="EMBL" id="CP066167">
    <property type="protein sequence ID" value="QQD17690.1"/>
    <property type="molecule type" value="Genomic_DNA"/>
</dbReference>
<dbReference type="GO" id="GO:0005829">
    <property type="term" value="C:cytosol"/>
    <property type="evidence" value="ECO:0007669"/>
    <property type="project" value="TreeGrafter"/>
</dbReference>
<accession>A0A7T4UQV4</accession>
<evidence type="ECO:0000256" key="2">
    <source>
        <dbReference type="ARBA" id="ARBA00022598"/>
    </source>
</evidence>
<dbReference type="NCBIfam" id="NF006828">
    <property type="entry name" value="PRK09350.1"/>
    <property type="match status" value="1"/>
</dbReference>
<evidence type="ECO:0000256" key="3">
    <source>
        <dbReference type="ARBA" id="ARBA00022741"/>
    </source>
</evidence>
<evidence type="ECO:0000313" key="8">
    <source>
        <dbReference type="Proteomes" id="UP000596063"/>
    </source>
</evidence>
<protein>
    <submittedName>
        <fullName evidence="7">EF-P lysine aminoacylase GenX</fullName>
    </submittedName>
</protein>
<dbReference type="KEGG" id="snan:I6N98_15285"/>
<dbReference type="NCBIfam" id="TIGR00462">
    <property type="entry name" value="genX"/>
    <property type="match status" value="1"/>
</dbReference>
<evidence type="ECO:0000256" key="4">
    <source>
        <dbReference type="ARBA" id="ARBA00022840"/>
    </source>
</evidence>
<dbReference type="InterPro" id="IPR045864">
    <property type="entry name" value="aa-tRNA-synth_II/BPL/LPL"/>
</dbReference>
<gene>
    <name evidence="7" type="primary">genX</name>
    <name evidence="7" type="ORF">I6N98_15285</name>
</gene>
<dbReference type="GO" id="GO:0006430">
    <property type="term" value="P:lysyl-tRNA aminoacylation"/>
    <property type="evidence" value="ECO:0007669"/>
    <property type="project" value="InterPro"/>
</dbReference>
<keyword evidence="8" id="KW-1185">Reference proteome</keyword>
<dbReference type="GO" id="GO:0004824">
    <property type="term" value="F:lysine-tRNA ligase activity"/>
    <property type="evidence" value="ECO:0007669"/>
    <property type="project" value="InterPro"/>
</dbReference>
<dbReference type="PANTHER" id="PTHR42918:SF6">
    <property type="entry name" value="ELONGATION FACTOR P--(R)-BETA-LYSINE LIGASE"/>
    <property type="match status" value="1"/>
</dbReference>
<keyword evidence="3" id="KW-0547">Nucleotide-binding</keyword>
<dbReference type="PRINTS" id="PR00982">
    <property type="entry name" value="TRNASYNTHLYS"/>
</dbReference>
<dbReference type="InterPro" id="IPR006195">
    <property type="entry name" value="aa-tRNA-synth_II"/>
</dbReference>
<dbReference type="Proteomes" id="UP000596063">
    <property type="component" value="Chromosome"/>
</dbReference>
<dbReference type="InterPro" id="IPR004364">
    <property type="entry name" value="Aa-tRNA-synt_II"/>
</dbReference>
<dbReference type="FunFam" id="3.30.930.10:FF:000017">
    <property type="entry name" value="Elongation factor P--(R)-beta-lysine ligase"/>
    <property type="match status" value="1"/>
</dbReference>
<evidence type="ECO:0000256" key="1">
    <source>
        <dbReference type="ARBA" id="ARBA00011738"/>
    </source>
</evidence>
<dbReference type="InterPro" id="IPR018149">
    <property type="entry name" value="Lys-tRNA-synth_II_C"/>
</dbReference>
<dbReference type="AlphaFoldDB" id="A0A7T4UQV4"/>